<dbReference type="NCBIfam" id="TIGR01640">
    <property type="entry name" value="F_box_assoc_1"/>
    <property type="match status" value="1"/>
</dbReference>
<evidence type="ECO:0000313" key="1">
    <source>
        <dbReference type="EMBL" id="CAI9778206.1"/>
    </source>
</evidence>
<accession>A0AAD2A1N0</accession>
<dbReference type="AlphaFoldDB" id="A0AAD2A1N0"/>
<evidence type="ECO:0008006" key="3">
    <source>
        <dbReference type="Google" id="ProtNLM"/>
    </source>
</evidence>
<protein>
    <recommendedName>
        <fullName evidence="3">F-box associated domain-containing protein</fullName>
    </recommendedName>
</protein>
<dbReference type="PANTHER" id="PTHR31111:SF140">
    <property type="entry name" value="MDSFBB3-ALPHA PROTEIN"/>
    <property type="match status" value="1"/>
</dbReference>
<sequence>MDRSITVGFTVEVINRRTDINFVSLHLDLFGVAIRAAEELDHPFGHRYDRTEELDQPFANHIVLWNLATYKYFELSYSEVEYSAGLSVVTDYLNIGLDSWKSVGVSLNLNCYNNSVILHTSHHCNYDIFVSGVVHWMGERSACGLVDYTDYESLIVAFDLAKDEVIFVPCFDLSDPTCEKILGTVHGCLCLFCYHYSKYSNELWVMKDYRIKKSWTKIFTQTSTNYMYIRLIDHSKSKSTMVLEVNKNKLAWYNFEEEEEPITEIDINCIEFSTEACVNHESLVGLK</sequence>
<keyword evidence="2" id="KW-1185">Reference proteome</keyword>
<dbReference type="EMBL" id="OU503051">
    <property type="protein sequence ID" value="CAI9778206.1"/>
    <property type="molecule type" value="Genomic_DNA"/>
</dbReference>
<gene>
    <name evidence="1" type="ORF">FPE_LOCUS25636</name>
</gene>
<proteinExistence type="predicted"/>
<evidence type="ECO:0000313" key="2">
    <source>
        <dbReference type="Proteomes" id="UP000834106"/>
    </source>
</evidence>
<name>A0AAD2A1N0_9LAMI</name>
<dbReference type="Proteomes" id="UP000834106">
    <property type="component" value="Chromosome 16"/>
</dbReference>
<reference evidence="1" key="1">
    <citation type="submission" date="2023-05" db="EMBL/GenBank/DDBJ databases">
        <authorList>
            <person name="Huff M."/>
        </authorList>
    </citation>
    <scope>NUCLEOTIDE SEQUENCE</scope>
</reference>
<dbReference type="InterPro" id="IPR017451">
    <property type="entry name" value="F-box-assoc_interact_dom"/>
</dbReference>
<organism evidence="1 2">
    <name type="scientific">Fraxinus pennsylvanica</name>
    <dbReference type="NCBI Taxonomy" id="56036"/>
    <lineage>
        <taxon>Eukaryota</taxon>
        <taxon>Viridiplantae</taxon>
        <taxon>Streptophyta</taxon>
        <taxon>Embryophyta</taxon>
        <taxon>Tracheophyta</taxon>
        <taxon>Spermatophyta</taxon>
        <taxon>Magnoliopsida</taxon>
        <taxon>eudicotyledons</taxon>
        <taxon>Gunneridae</taxon>
        <taxon>Pentapetalae</taxon>
        <taxon>asterids</taxon>
        <taxon>lamiids</taxon>
        <taxon>Lamiales</taxon>
        <taxon>Oleaceae</taxon>
        <taxon>Oleeae</taxon>
        <taxon>Fraxinus</taxon>
    </lineage>
</organism>
<dbReference type="PANTHER" id="PTHR31111">
    <property type="entry name" value="BNAA05G37150D PROTEIN-RELATED"/>
    <property type="match status" value="1"/>
</dbReference>